<keyword evidence="3" id="KW-1185">Reference proteome</keyword>
<evidence type="ECO:0000313" key="3">
    <source>
        <dbReference type="Proteomes" id="UP000008229"/>
    </source>
</evidence>
<organism evidence="2 3">
    <name type="scientific">Conexibacter woesei (strain DSM 14684 / CCUG 47730 / CIP 108061 / JCM 11494 / NBRC 100937 / ID131577)</name>
    <dbReference type="NCBI Taxonomy" id="469383"/>
    <lineage>
        <taxon>Bacteria</taxon>
        <taxon>Bacillati</taxon>
        <taxon>Actinomycetota</taxon>
        <taxon>Thermoleophilia</taxon>
        <taxon>Solirubrobacterales</taxon>
        <taxon>Conexibacteraceae</taxon>
        <taxon>Conexibacter</taxon>
    </lineage>
</organism>
<protein>
    <recommendedName>
        <fullName evidence="4">DUF2147 domain-containing protein</fullName>
    </recommendedName>
</protein>
<gene>
    <name evidence="2" type="ordered locus">Cwoe_4557</name>
</gene>
<dbReference type="Proteomes" id="UP000008229">
    <property type="component" value="Chromosome"/>
</dbReference>
<accession>D3F8X5</accession>
<reference evidence="2 3" key="1">
    <citation type="journal article" date="2010" name="Stand. Genomic Sci.">
        <title>Complete genome sequence of Conexibacter woesei type strain (ID131577).</title>
        <authorList>
            <person name="Pukall R."/>
            <person name="Lapidus A."/>
            <person name="Glavina Del Rio T."/>
            <person name="Copeland A."/>
            <person name="Tice H."/>
            <person name="Cheng J.-F."/>
            <person name="Lucas S."/>
            <person name="Chen F."/>
            <person name="Nolan M."/>
            <person name="Bruce D."/>
            <person name="Goodwin L."/>
            <person name="Pitluck S."/>
            <person name="Mavromatis K."/>
            <person name="Ivanova N."/>
            <person name="Ovchinnikova G."/>
            <person name="Pati A."/>
            <person name="Chen A."/>
            <person name="Palaniappan K."/>
            <person name="Land M."/>
            <person name="Hauser L."/>
            <person name="Chang Y.-J."/>
            <person name="Jeffries C.D."/>
            <person name="Chain P."/>
            <person name="Meincke L."/>
            <person name="Sims D."/>
            <person name="Brettin T."/>
            <person name="Detter J.C."/>
            <person name="Rohde M."/>
            <person name="Goeker M."/>
            <person name="Bristow J."/>
            <person name="Eisen J.A."/>
            <person name="Markowitz V."/>
            <person name="Kyrpides N.C."/>
            <person name="Klenk H.-P."/>
            <person name="Hugenholtz P."/>
        </authorList>
    </citation>
    <scope>NUCLEOTIDE SEQUENCE [LARGE SCALE GENOMIC DNA]</scope>
    <source>
        <strain evidence="3">DSM 14684 / CIP 108061 / JCM 11494 / NBRC 100937 / ID131577</strain>
    </source>
</reference>
<keyword evidence="1" id="KW-0732">Signal</keyword>
<evidence type="ECO:0008006" key="4">
    <source>
        <dbReference type="Google" id="ProtNLM"/>
    </source>
</evidence>
<name>D3F8X5_CONWI</name>
<feature type="chain" id="PRO_5003044286" description="DUF2147 domain-containing protein" evidence="1">
    <location>
        <begin position="31"/>
        <end position="140"/>
    </location>
</feature>
<dbReference type="EMBL" id="CP001854">
    <property type="protein sequence ID" value="ADB52970.1"/>
    <property type="molecule type" value="Genomic_DNA"/>
</dbReference>
<dbReference type="STRING" id="469383.Cwoe_4557"/>
<feature type="signal peptide" evidence="1">
    <location>
        <begin position="1"/>
        <end position="30"/>
    </location>
</feature>
<dbReference type="AlphaFoldDB" id="D3F8X5"/>
<dbReference type="KEGG" id="cwo:Cwoe_4557"/>
<evidence type="ECO:0000313" key="2">
    <source>
        <dbReference type="EMBL" id="ADB52970.1"/>
    </source>
</evidence>
<proteinExistence type="predicted"/>
<evidence type="ECO:0000256" key="1">
    <source>
        <dbReference type="SAM" id="SignalP"/>
    </source>
</evidence>
<sequence length="140" mass="15260" precursor="true">MRGTIDMRRLAAWIAAAATAALLAAAPAGAQVVQDHWSGKWRFTADGGQNYGILRLNLDEADDKTLQGRYTGDTNGTLTATLNRRFGADACGTFKDTSGRNRNAGKFCMFLDTTGVDTFSGWYKPCRVLCSRQQWSGTKL</sequence>
<reference evidence="3" key="2">
    <citation type="submission" date="2010-01" db="EMBL/GenBank/DDBJ databases">
        <title>The complete genome of Conexibacter woesei DSM 14684.</title>
        <authorList>
            <consortium name="US DOE Joint Genome Institute (JGI-PGF)"/>
            <person name="Lucas S."/>
            <person name="Copeland A."/>
            <person name="Lapidus A."/>
            <person name="Glavina del Rio T."/>
            <person name="Dalin E."/>
            <person name="Tice H."/>
            <person name="Bruce D."/>
            <person name="Goodwin L."/>
            <person name="Pitluck S."/>
            <person name="Kyrpides N."/>
            <person name="Mavromatis K."/>
            <person name="Ivanova N."/>
            <person name="Mikhailova N."/>
            <person name="Chertkov O."/>
            <person name="Brettin T."/>
            <person name="Detter J.C."/>
            <person name="Han C."/>
            <person name="Larimer F."/>
            <person name="Land M."/>
            <person name="Hauser L."/>
            <person name="Markowitz V."/>
            <person name="Cheng J.-F."/>
            <person name="Hugenholtz P."/>
            <person name="Woyke T."/>
            <person name="Wu D."/>
            <person name="Pukall R."/>
            <person name="Steenblock K."/>
            <person name="Schneider S."/>
            <person name="Klenk H.-P."/>
            <person name="Eisen J.A."/>
        </authorList>
    </citation>
    <scope>NUCLEOTIDE SEQUENCE [LARGE SCALE GENOMIC DNA]</scope>
    <source>
        <strain evidence="3">DSM 14684 / CIP 108061 / JCM 11494 / NBRC 100937 / ID131577</strain>
    </source>
</reference>
<dbReference type="HOGENOM" id="CLU_1831751_0_0_11"/>